<proteinExistence type="predicted"/>
<gene>
    <name evidence="1" type="ORF">DW079_03990</name>
</gene>
<dbReference type="AlphaFoldDB" id="A0A3R6HUZ0"/>
<evidence type="ECO:0000313" key="1">
    <source>
        <dbReference type="EMBL" id="RHK11738.1"/>
    </source>
</evidence>
<name>A0A3R6HUZ0_9BACT</name>
<reference evidence="1 2" key="1">
    <citation type="submission" date="2018-08" db="EMBL/GenBank/DDBJ databases">
        <title>A genome reference for cultivated species of the human gut microbiota.</title>
        <authorList>
            <person name="Zou Y."/>
            <person name="Xue W."/>
            <person name="Luo G."/>
        </authorList>
    </citation>
    <scope>NUCLEOTIDE SEQUENCE [LARGE SCALE GENOMIC DNA]</scope>
    <source>
        <strain evidence="1 2">AF46-2NS</strain>
    </source>
</reference>
<organism evidence="1 2">
    <name type="scientific">Segatella copri</name>
    <dbReference type="NCBI Taxonomy" id="165179"/>
    <lineage>
        <taxon>Bacteria</taxon>
        <taxon>Pseudomonadati</taxon>
        <taxon>Bacteroidota</taxon>
        <taxon>Bacteroidia</taxon>
        <taxon>Bacteroidales</taxon>
        <taxon>Prevotellaceae</taxon>
        <taxon>Segatella</taxon>
    </lineage>
</organism>
<comment type="caution">
    <text evidence="1">The sequence shown here is derived from an EMBL/GenBank/DDBJ whole genome shotgun (WGS) entry which is preliminary data.</text>
</comment>
<evidence type="ECO:0000313" key="2">
    <source>
        <dbReference type="Proteomes" id="UP000286211"/>
    </source>
</evidence>
<dbReference type="Proteomes" id="UP000286211">
    <property type="component" value="Unassembled WGS sequence"/>
</dbReference>
<protein>
    <submittedName>
        <fullName evidence="1">Uncharacterized protein</fullName>
    </submittedName>
</protein>
<accession>A0A3R6HUZ0</accession>
<dbReference type="EMBL" id="QRNB01000013">
    <property type="protein sequence ID" value="RHK11738.1"/>
    <property type="molecule type" value="Genomic_DNA"/>
</dbReference>
<sequence length="134" mass="15366">MKTIICLIGRQNSGKTSSIREVYKSITGNYPDEESDFNGTYQHPEFGYIGFSSWGDPGANEEPLDEILQMNCDFVITACRSKGQTIDVVEKLANKYNYQVYYVYLMHGERADTKFHNIYIKSNAEAVMEIIKLR</sequence>